<gene>
    <name evidence="6" type="ORF">FD04_GL001386</name>
</gene>
<keyword evidence="4" id="KW-0804">Transcription</keyword>
<reference evidence="6 7" key="1">
    <citation type="journal article" date="2015" name="Genome Announc.">
        <title>Expanding the biotechnology potential of lactobacilli through comparative genomics of 213 strains and associated genera.</title>
        <authorList>
            <person name="Sun Z."/>
            <person name="Harris H.M."/>
            <person name="McCann A."/>
            <person name="Guo C."/>
            <person name="Argimon S."/>
            <person name="Zhang W."/>
            <person name="Yang X."/>
            <person name="Jeffery I.B."/>
            <person name="Cooney J.C."/>
            <person name="Kagawa T.F."/>
            <person name="Liu W."/>
            <person name="Song Y."/>
            <person name="Salvetti E."/>
            <person name="Wrobel A."/>
            <person name="Rasinkangas P."/>
            <person name="Parkhill J."/>
            <person name="Rea M.C."/>
            <person name="O'Sullivan O."/>
            <person name="Ritari J."/>
            <person name="Douillard F.P."/>
            <person name="Paul Ross R."/>
            <person name="Yang R."/>
            <person name="Briner A.E."/>
            <person name="Felis G.E."/>
            <person name="de Vos W.M."/>
            <person name="Barrangou R."/>
            <person name="Klaenhammer T.R."/>
            <person name="Caufield P.W."/>
            <person name="Cui Y."/>
            <person name="Zhang H."/>
            <person name="O'Toole P.W."/>
        </authorList>
    </citation>
    <scope>NUCLEOTIDE SEQUENCE [LARGE SCALE GENOMIC DNA]</scope>
    <source>
        <strain evidence="6 7">DSM 19909</strain>
    </source>
</reference>
<dbReference type="AlphaFoldDB" id="A0A0R1LPE9"/>
<protein>
    <submittedName>
        <fullName evidence="6">Transcriptional regulator</fullName>
    </submittedName>
</protein>
<evidence type="ECO:0000259" key="5">
    <source>
        <dbReference type="PROSITE" id="PS50937"/>
    </source>
</evidence>
<evidence type="ECO:0000256" key="2">
    <source>
        <dbReference type="ARBA" id="ARBA00023015"/>
    </source>
</evidence>
<evidence type="ECO:0000313" key="6">
    <source>
        <dbReference type="EMBL" id="KRK97368.1"/>
    </source>
</evidence>
<dbReference type="RefSeq" id="WP_054700383.1">
    <property type="nucleotide sequence ID" value="NZ_AZEE01000029.1"/>
</dbReference>
<dbReference type="EMBL" id="AZEE01000029">
    <property type="protein sequence ID" value="KRK97368.1"/>
    <property type="molecule type" value="Genomic_DNA"/>
</dbReference>
<dbReference type="Pfam" id="PF13411">
    <property type="entry name" value="MerR_1"/>
    <property type="match status" value="1"/>
</dbReference>
<keyword evidence="2" id="KW-0805">Transcription regulation</keyword>
<keyword evidence="1" id="KW-0678">Repressor</keyword>
<dbReference type="GO" id="GO:0003700">
    <property type="term" value="F:DNA-binding transcription factor activity"/>
    <property type="evidence" value="ECO:0007669"/>
    <property type="project" value="InterPro"/>
</dbReference>
<dbReference type="InterPro" id="IPR047057">
    <property type="entry name" value="MerR_fam"/>
</dbReference>
<evidence type="ECO:0000256" key="3">
    <source>
        <dbReference type="ARBA" id="ARBA00023125"/>
    </source>
</evidence>
<name>A0A0R1LPE9_9LACO</name>
<dbReference type="Proteomes" id="UP000051160">
    <property type="component" value="Unassembled WGS sequence"/>
</dbReference>
<evidence type="ECO:0000313" key="7">
    <source>
        <dbReference type="Proteomes" id="UP000051160"/>
    </source>
</evidence>
<evidence type="ECO:0000256" key="4">
    <source>
        <dbReference type="ARBA" id="ARBA00023163"/>
    </source>
</evidence>
<dbReference type="PANTHER" id="PTHR30204">
    <property type="entry name" value="REDOX-CYCLING DRUG-SENSING TRANSCRIPTIONAL ACTIVATOR SOXR"/>
    <property type="match status" value="1"/>
</dbReference>
<dbReference type="STRING" id="1423776.FD04_GL001386"/>
<dbReference type="SUPFAM" id="SSF46955">
    <property type="entry name" value="Putative DNA-binding domain"/>
    <property type="match status" value="1"/>
</dbReference>
<feature type="domain" description="HTH merR-type" evidence="5">
    <location>
        <begin position="19"/>
        <end position="88"/>
    </location>
</feature>
<organism evidence="6 7">
    <name type="scientific">Secundilactobacillus odoratitofui DSM 19909 = JCM 15043</name>
    <dbReference type="NCBI Taxonomy" id="1423776"/>
    <lineage>
        <taxon>Bacteria</taxon>
        <taxon>Bacillati</taxon>
        <taxon>Bacillota</taxon>
        <taxon>Bacilli</taxon>
        <taxon>Lactobacillales</taxon>
        <taxon>Lactobacillaceae</taxon>
        <taxon>Secundilactobacillus</taxon>
    </lineage>
</organism>
<dbReference type="OrthoDB" id="9806513at2"/>
<keyword evidence="3" id="KW-0238">DNA-binding</keyword>
<proteinExistence type="predicted"/>
<dbReference type="InterPro" id="IPR009061">
    <property type="entry name" value="DNA-bd_dom_put_sf"/>
</dbReference>
<dbReference type="Gene3D" id="1.10.1660.10">
    <property type="match status" value="1"/>
</dbReference>
<dbReference type="SMART" id="SM00422">
    <property type="entry name" value="HTH_MERR"/>
    <property type="match status" value="1"/>
</dbReference>
<dbReference type="PROSITE" id="PS50937">
    <property type="entry name" value="HTH_MERR_2"/>
    <property type="match status" value="1"/>
</dbReference>
<keyword evidence="7" id="KW-1185">Reference proteome</keyword>
<dbReference type="CDD" id="cd01105">
    <property type="entry name" value="HTH_GlnR-like"/>
    <property type="match status" value="1"/>
</dbReference>
<dbReference type="InterPro" id="IPR000551">
    <property type="entry name" value="MerR-type_HTH_dom"/>
</dbReference>
<comment type="caution">
    <text evidence="6">The sequence shown here is derived from an EMBL/GenBank/DDBJ whole genome shotgun (WGS) entry which is preliminary data.</text>
</comment>
<accession>A0A0R1LPE9</accession>
<evidence type="ECO:0000256" key="1">
    <source>
        <dbReference type="ARBA" id="ARBA00022491"/>
    </source>
</evidence>
<dbReference type="PANTHER" id="PTHR30204:SF69">
    <property type="entry name" value="MERR-FAMILY TRANSCRIPTIONAL REGULATOR"/>
    <property type="match status" value="1"/>
</dbReference>
<dbReference type="GO" id="GO:0003677">
    <property type="term" value="F:DNA binding"/>
    <property type="evidence" value="ECO:0007669"/>
    <property type="project" value="UniProtKB-KW"/>
</dbReference>
<sequence>MNTEDHEKLSAMSRHMTWHMGIGDVAAATGVSQSQLRYWEQKGYIESKKVPGQNRKYTYGTLMRVFMINSFINEGFTLVAAVKKADENKETMDIIKRAVIDRFQGIEQIDGYPAVNLGYVNEHHTEVLYAVVKEDHTDLKMVPVEA</sequence>
<dbReference type="PATRIC" id="fig|1423776.4.peg.1405"/>